<evidence type="ECO:0000256" key="3">
    <source>
        <dbReference type="ARBA" id="ARBA00023118"/>
    </source>
</evidence>
<sequence length="270" mass="30663">MRLMVKLRAQCDATYQHAYHHKLRGRVWRALEDSKFDREHDNGHPLGLAFSNIFPWGDIQEGEQRSLLFASPREDLLATIARDLQRNQEFNVGEMAFEVDDLSQLSVDVGEPGTRGVIETATGVVVRLIPEHRERYGIDADYETATYWRPKHTIDPFKEAVHENLQHKHDRFAPGYRDGPTDVDGELFEGYDLLKTYALPVTVTNGTTAEILLSKWRFDYRVRNDTHRSHLNLALDAGIGGRNGLGFGFSNIVEKTKPGESELEVANAFA</sequence>
<keyword evidence="2" id="KW-0694">RNA-binding</keyword>
<evidence type="ECO:0000256" key="1">
    <source>
        <dbReference type="ARBA" id="ARBA00005937"/>
    </source>
</evidence>
<dbReference type="GO" id="GO:0003723">
    <property type="term" value="F:RNA binding"/>
    <property type="evidence" value="ECO:0007669"/>
    <property type="project" value="UniProtKB-KW"/>
</dbReference>
<dbReference type="AlphaFoldDB" id="A0A1H7Q3P3"/>
<dbReference type="Gene3D" id="3.30.70.1890">
    <property type="match status" value="1"/>
</dbReference>
<dbReference type="InterPro" id="IPR049435">
    <property type="entry name" value="Cas_Cas6_C"/>
</dbReference>
<comment type="similarity">
    <text evidence="1">Belongs to the CRISPR-associated protein Cas6/Cse3/CasE family.</text>
</comment>
<dbReference type="InterPro" id="IPR045747">
    <property type="entry name" value="CRISPR-assoc_prot_Cas6_N_sf"/>
</dbReference>
<dbReference type="EMBL" id="FOAD01000004">
    <property type="protein sequence ID" value="SEL42761.1"/>
    <property type="molecule type" value="Genomic_DNA"/>
</dbReference>
<dbReference type="PANTHER" id="PTHR36984">
    <property type="entry name" value="CRISPR-ASSOCIATED ENDORIBONUCLEASE CAS6 1"/>
    <property type="match status" value="1"/>
</dbReference>
<dbReference type="InterPro" id="IPR010156">
    <property type="entry name" value="CRISPR-assoc_prot_Cas6"/>
</dbReference>
<reference evidence="5 6" key="1">
    <citation type="submission" date="2016-10" db="EMBL/GenBank/DDBJ databases">
        <authorList>
            <person name="de Groot N.N."/>
        </authorList>
    </citation>
    <scope>NUCLEOTIDE SEQUENCE [LARGE SCALE GENOMIC DNA]</scope>
    <source>
        <strain evidence="5 6">CDM_5</strain>
    </source>
</reference>
<evidence type="ECO:0000313" key="6">
    <source>
        <dbReference type="Proteomes" id="UP000183894"/>
    </source>
</evidence>
<evidence type="ECO:0000313" key="5">
    <source>
        <dbReference type="EMBL" id="SEL42761.1"/>
    </source>
</evidence>
<dbReference type="GO" id="GO:0051607">
    <property type="term" value="P:defense response to virus"/>
    <property type="evidence" value="ECO:0007669"/>
    <property type="project" value="UniProtKB-KW"/>
</dbReference>
<keyword evidence="3" id="KW-0051">Antiviral defense</keyword>
<accession>A0A1H7Q3P3</accession>
<feature type="domain" description="CRISPR associated protein Cas6 C-terminal" evidence="4">
    <location>
        <begin position="118"/>
        <end position="251"/>
    </location>
</feature>
<dbReference type="GO" id="GO:0016788">
    <property type="term" value="F:hydrolase activity, acting on ester bonds"/>
    <property type="evidence" value="ECO:0007669"/>
    <property type="project" value="InterPro"/>
</dbReference>
<dbReference type="Pfam" id="PF01881">
    <property type="entry name" value="Cas_Cas6_C"/>
    <property type="match status" value="1"/>
</dbReference>
<gene>
    <name evidence="5" type="ORF">SAMN04488691_104302</name>
</gene>
<evidence type="ECO:0000259" key="4">
    <source>
        <dbReference type="Pfam" id="PF01881"/>
    </source>
</evidence>
<evidence type="ECO:0000256" key="2">
    <source>
        <dbReference type="ARBA" id="ARBA00022884"/>
    </source>
</evidence>
<organism evidence="5 6">
    <name type="scientific">Haloferax larsenii</name>
    <dbReference type="NCBI Taxonomy" id="302484"/>
    <lineage>
        <taxon>Archaea</taxon>
        <taxon>Methanobacteriati</taxon>
        <taxon>Methanobacteriota</taxon>
        <taxon>Stenosarchaea group</taxon>
        <taxon>Halobacteria</taxon>
        <taxon>Halobacteriales</taxon>
        <taxon>Haloferacaceae</taxon>
        <taxon>Haloferax</taxon>
    </lineage>
</organism>
<dbReference type="NCBIfam" id="TIGR01877">
    <property type="entry name" value="cas_cas6"/>
    <property type="match status" value="1"/>
</dbReference>
<dbReference type="Proteomes" id="UP000183894">
    <property type="component" value="Unassembled WGS sequence"/>
</dbReference>
<dbReference type="Gene3D" id="3.30.70.1900">
    <property type="match status" value="1"/>
</dbReference>
<name>A0A1H7Q3P3_HALLR</name>
<dbReference type="PANTHER" id="PTHR36984:SF1">
    <property type="entry name" value="CRISPR-ASSOCIATED ENDORIBONUCLEASE CAS6 1"/>
    <property type="match status" value="1"/>
</dbReference>
<proteinExistence type="inferred from homology"/>
<protein>
    <submittedName>
        <fullName evidence="5">CRISPR-associated endoribonuclease Cas6</fullName>
    </submittedName>
</protein>